<keyword evidence="5 6" id="KW-0472">Membrane</keyword>
<reference evidence="8 9" key="1">
    <citation type="submission" date="2023-09" db="EMBL/GenBank/DDBJ databases">
        <authorList>
            <person name="Golyshina O.V."/>
            <person name="Lunev E.A."/>
            <person name="Bargiela R."/>
            <person name="Gaines M.C."/>
            <person name="Daum B."/>
            <person name="Bale N.J."/>
            <person name="Koenen M."/>
            <person name="Sinninghe Damst J.S."/>
            <person name="Yakimov M."/>
            <person name="Golyshin P.N."/>
        </authorList>
    </citation>
    <scope>NUCLEOTIDE SEQUENCE [LARGE SCALE GENOMIC DNA]</scope>
    <source>
        <strain evidence="8 9">M1</strain>
    </source>
</reference>
<dbReference type="PANTHER" id="PTHR35402:SF2">
    <property type="entry name" value="FLAGELLA ACCESSORY PROTEIN J"/>
    <property type="match status" value="1"/>
</dbReference>
<evidence type="ECO:0000256" key="3">
    <source>
        <dbReference type="ARBA" id="ARBA00022692"/>
    </source>
</evidence>
<dbReference type="PANTHER" id="PTHR35402">
    <property type="entry name" value="INTEGRAL MEMBRANE PROTEIN-RELATED"/>
    <property type="match status" value="1"/>
</dbReference>
<feature type="transmembrane region" description="Helical" evidence="6">
    <location>
        <begin position="488"/>
        <end position="513"/>
    </location>
</feature>
<name>A0AAX4NEF0_9ARCH</name>
<dbReference type="GO" id="GO:0005886">
    <property type="term" value="C:plasma membrane"/>
    <property type="evidence" value="ECO:0007669"/>
    <property type="project" value="UniProtKB-SubCell"/>
</dbReference>
<feature type="transmembrane region" description="Helical" evidence="6">
    <location>
        <begin position="43"/>
        <end position="61"/>
    </location>
</feature>
<feature type="transmembrane region" description="Helical" evidence="6">
    <location>
        <begin position="294"/>
        <end position="312"/>
    </location>
</feature>
<evidence type="ECO:0000256" key="1">
    <source>
        <dbReference type="ARBA" id="ARBA00004651"/>
    </source>
</evidence>
<keyword evidence="3 6" id="KW-0812">Transmembrane</keyword>
<keyword evidence="4 6" id="KW-1133">Transmembrane helix</keyword>
<feature type="domain" description="Type II secretion system protein GspF" evidence="7">
    <location>
        <begin position="81"/>
        <end position="208"/>
    </location>
</feature>
<dbReference type="InterPro" id="IPR056569">
    <property type="entry name" value="ArlJ-like"/>
</dbReference>
<dbReference type="EMBL" id="CP133772">
    <property type="protein sequence ID" value="WYX99860.1"/>
    <property type="molecule type" value="Genomic_DNA"/>
</dbReference>
<evidence type="ECO:0000256" key="2">
    <source>
        <dbReference type="ARBA" id="ARBA00022475"/>
    </source>
</evidence>
<feature type="transmembrane region" description="Helical" evidence="6">
    <location>
        <begin position="222"/>
        <end position="246"/>
    </location>
</feature>
<dbReference type="RefSeq" id="WP_393971819.1">
    <property type="nucleotide sequence ID" value="NZ_CP133772.1"/>
</dbReference>
<evidence type="ECO:0000313" key="9">
    <source>
        <dbReference type="Proteomes" id="UP001451606"/>
    </source>
</evidence>
<feature type="transmembrane region" description="Helical" evidence="6">
    <location>
        <begin position="20"/>
        <end position="37"/>
    </location>
</feature>
<evidence type="ECO:0000313" key="8">
    <source>
        <dbReference type="EMBL" id="WYX99860.1"/>
    </source>
</evidence>
<proteinExistence type="predicted"/>
<feature type="transmembrane region" description="Helical" evidence="6">
    <location>
        <begin position="195"/>
        <end position="216"/>
    </location>
</feature>
<gene>
    <name evidence="8" type="ORF">OXIME_000405</name>
</gene>
<evidence type="ECO:0000256" key="4">
    <source>
        <dbReference type="ARBA" id="ARBA00022989"/>
    </source>
</evidence>
<sequence>MNDAKRLGRFSGIEFGKKEVIFVLFAAAISGVFLMLYGETKNIVFIIIAAASAVMLMAIFLKPVLERDNRKNNINSNIPFFITAFATLSVSGANRIDIIELLSKKDKLGFLKDDMVKLVNLVKNWKRGLSEAAMFLSQRTPSEVFADFLARFGHAIDSGQDFEEFVRDEAGTVMGNFETTYISSLYTFDLYKDMYVSLLLAFAFLITFILIMPILIPINIIAVLSLSMITIIMGEGLLVYGIKIVLPNDPIWHDTGIKTELQIKIRRIFIMAGVLSMVLLTALLATGLYTRIPFYFDVAIVITPFAWPGIVGSREEKKITKKDDMFGSFIRSLAGSASARGNMIIDALKSIVLHDFGSLTADIRNLYKRLTYRISNKEAWRNFSAETGSHLIEVFSESFMESVDLGSDAEKAGMVVADNFDKVIRLRKRRHSSVASYVGVIYGITGGLAFSLAISYGVLEIISKVFSTLDVSSLQDFGIFVAQPPSELFIIEIFIVAILFLHSFVAGTALEIADGGRVAHSLHHAVIMIWIVSFVIYGTLQVVVLMLGGGL</sequence>
<dbReference type="AlphaFoldDB" id="A0AAX4NEF0"/>
<dbReference type="KEGG" id="omr:OXIME_000405"/>
<dbReference type="GeneID" id="95967130"/>
<dbReference type="Proteomes" id="UP001451606">
    <property type="component" value="Chromosome"/>
</dbReference>
<dbReference type="InterPro" id="IPR018076">
    <property type="entry name" value="T2SS_GspF_dom"/>
</dbReference>
<feature type="transmembrane region" description="Helical" evidence="6">
    <location>
        <begin position="267"/>
        <end position="288"/>
    </location>
</feature>
<comment type="subcellular location">
    <subcellularLocation>
        <location evidence="1">Cell membrane</location>
        <topology evidence="1">Multi-pass membrane protein</topology>
    </subcellularLocation>
</comment>
<evidence type="ECO:0000259" key="7">
    <source>
        <dbReference type="Pfam" id="PF00482"/>
    </source>
</evidence>
<protein>
    <submittedName>
        <fullName evidence="8">Type II secretion system F family protein</fullName>
    </submittedName>
</protein>
<keyword evidence="9" id="KW-1185">Reference proteome</keyword>
<feature type="transmembrane region" description="Helical" evidence="6">
    <location>
        <begin position="434"/>
        <end position="459"/>
    </location>
</feature>
<accession>A0AAX4NEF0</accession>
<feature type="transmembrane region" description="Helical" evidence="6">
    <location>
        <begin position="525"/>
        <end position="548"/>
    </location>
</feature>
<organism evidence="8 9">
    <name type="scientific">Oxyplasma meridianum</name>
    <dbReference type="NCBI Taxonomy" id="3073602"/>
    <lineage>
        <taxon>Archaea</taxon>
        <taxon>Methanobacteriati</taxon>
        <taxon>Thermoplasmatota</taxon>
        <taxon>Thermoplasmata</taxon>
        <taxon>Thermoplasmatales</taxon>
        <taxon>Thermoplasmataceae</taxon>
        <taxon>Oxyplasma</taxon>
    </lineage>
</organism>
<keyword evidence="2" id="KW-1003">Cell membrane</keyword>
<evidence type="ECO:0000256" key="6">
    <source>
        <dbReference type="SAM" id="Phobius"/>
    </source>
</evidence>
<evidence type="ECO:0000256" key="5">
    <source>
        <dbReference type="ARBA" id="ARBA00023136"/>
    </source>
</evidence>
<dbReference type="Pfam" id="PF00482">
    <property type="entry name" value="T2SSF"/>
    <property type="match status" value="1"/>
</dbReference>